<dbReference type="PANTHER" id="PTHR33875:SF2">
    <property type="entry name" value="ACR183CP"/>
    <property type="match status" value="1"/>
</dbReference>
<evidence type="ECO:0000313" key="2">
    <source>
        <dbReference type="EMBL" id="EDK46055.1"/>
    </source>
</evidence>
<dbReference type="InterPro" id="IPR036249">
    <property type="entry name" value="Thioredoxin-like_sf"/>
</dbReference>
<evidence type="ECO:0000313" key="3">
    <source>
        <dbReference type="Proteomes" id="UP000001996"/>
    </source>
</evidence>
<dbReference type="HOGENOM" id="CLU_085801_0_0_1"/>
<dbReference type="SUPFAM" id="SSF52833">
    <property type="entry name" value="Thioredoxin-like"/>
    <property type="match status" value="1"/>
</dbReference>
<dbReference type="VEuPathDB" id="FungiDB:LELG_04235"/>
<dbReference type="STRING" id="379508.A5E3P7"/>
<dbReference type="Pfam" id="PF13462">
    <property type="entry name" value="Thioredoxin_4"/>
    <property type="match status" value="1"/>
</dbReference>
<dbReference type="InterPro" id="IPR012336">
    <property type="entry name" value="Thioredoxin-like_fold"/>
</dbReference>
<protein>
    <recommendedName>
        <fullName evidence="1">Thioredoxin-like fold domain-containing protein</fullName>
    </recommendedName>
</protein>
<proteinExistence type="predicted"/>
<evidence type="ECO:0000259" key="1">
    <source>
        <dbReference type="Pfam" id="PF13462"/>
    </source>
</evidence>
<accession>A5E3P7</accession>
<dbReference type="Gene3D" id="3.40.30.10">
    <property type="entry name" value="Glutaredoxin"/>
    <property type="match status" value="1"/>
</dbReference>
<keyword evidence="3" id="KW-1185">Reference proteome</keyword>
<dbReference type="Proteomes" id="UP000001996">
    <property type="component" value="Unassembled WGS sequence"/>
</dbReference>
<reference evidence="2 3" key="1">
    <citation type="journal article" date="2009" name="Nature">
        <title>Evolution of pathogenicity and sexual reproduction in eight Candida genomes.</title>
        <authorList>
            <person name="Butler G."/>
            <person name="Rasmussen M.D."/>
            <person name="Lin M.F."/>
            <person name="Santos M.A."/>
            <person name="Sakthikumar S."/>
            <person name="Munro C.A."/>
            <person name="Rheinbay E."/>
            <person name="Grabherr M."/>
            <person name="Forche A."/>
            <person name="Reedy J.L."/>
            <person name="Agrafioti I."/>
            <person name="Arnaud M.B."/>
            <person name="Bates S."/>
            <person name="Brown A.J."/>
            <person name="Brunke S."/>
            <person name="Costanzo M.C."/>
            <person name="Fitzpatrick D.A."/>
            <person name="de Groot P.W."/>
            <person name="Harris D."/>
            <person name="Hoyer L.L."/>
            <person name="Hube B."/>
            <person name="Klis F.M."/>
            <person name="Kodira C."/>
            <person name="Lennard N."/>
            <person name="Logue M.E."/>
            <person name="Martin R."/>
            <person name="Neiman A.M."/>
            <person name="Nikolaou E."/>
            <person name="Quail M.A."/>
            <person name="Quinn J."/>
            <person name="Santos M.C."/>
            <person name="Schmitzberger F.F."/>
            <person name="Sherlock G."/>
            <person name="Shah P."/>
            <person name="Silverstein K.A."/>
            <person name="Skrzypek M.S."/>
            <person name="Soll D."/>
            <person name="Staggs R."/>
            <person name="Stansfield I."/>
            <person name="Stumpf M.P."/>
            <person name="Sudbery P.E."/>
            <person name="Srikantha T."/>
            <person name="Zeng Q."/>
            <person name="Berman J."/>
            <person name="Berriman M."/>
            <person name="Heitman J."/>
            <person name="Gow N.A."/>
            <person name="Lorenz M.C."/>
            <person name="Birren B.W."/>
            <person name="Kellis M."/>
            <person name="Cuomo C.A."/>
        </authorList>
    </citation>
    <scope>NUCLEOTIDE SEQUENCE [LARGE SCALE GENOMIC DNA]</scope>
    <source>
        <strain evidence="3">ATCC 11503 / BCRC 21390 / CBS 2605 / JCM 1781 / NBRC 1676 / NRRL YB-4239</strain>
    </source>
</reference>
<dbReference type="OMA" id="IKFSRQN"/>
<organism evidence="2 3">
    <name type="scientific">Lodderomyces elongisporus (strain ATCC 11503 / CBS 2605 / JCM 1781 / NBRC 1676 / NRRL YB-4239)</name>
    <name type="common">Yeast</name>
    <name type="synonym">Saccharomyces elongisporus</name>
    <dbReference type="NCBI Taxonomy" id="379508"/>
    <lineage>
        <taxon>Eukaryota</taxon>
        <taxon>Fungi</taxon>
        <taxon>Dikarya</taxon>
        <taxon>Ascomycota</taxon>
        <taxon>Saccharomycotina</taxon>
        <taxon>Pichiomycetes</taxon>
        <taxon>Debaryomycetaceae</taxon>
        <taxon>Candida/Lodderomyces clade</taxon>
        <taxon>Lodderomyces</taxon>
    </lineage>
</organism>
<dbReference type="InParanoid" id="A5E3P7"/>
<dbReference type="PANTHER" id="PTHR33875">
    <property type="entry name" value="OS09G0542200 PROTEIN"/>
    <property type="match status" value="1"/>
</dbReference>
<dbReference type="GeneID" id="5231719"/>
<dbReference type="eggNOG" id="ENOG502S0CB">
    <property type="taxonomic scope" value="Eukaryota"/>
</dbReference>
<name>A5E3P7_LODEL</name>
<dbReference type="OrthoDB" id="37297at2759"/>
<dbReference type="AlphaFoldDB" id="A5E3P7"/>
<feature type="domain" description="Thioredoxin-like fold" evidence="1">
    <location>
        <begin position="22"/>
        <end position="200"/>
    </location>
</feature>
<gene>
    <name evidence="2" type="ORF">LELG_04235</name>
</gene>
<dbReference type="KEGG" id="lel:PVL30_003962"/>
<sequence length="219" mass="24871">MISPKYSTTHYSLGIKALSTAKSAPHVVNLFFDYNCPFSAKLYLKLYNKVIPELQKTHPDKFQFVYINVVQPWHTNSTLLNEFGLAYAKVLREKNIDDSQKLFWDFNKVVYQDKEQFYDNSTIELTRNQIYEKIYDVVAKDLDLKVGKDDLLKELLIKSGGEPDNAGNGATADVKYFTRIVRNTGIHVTPTVTVDGVVDDSISSGTSEDELIKVFTAKL</sequence>
<dbReference type="EMBL" id="CH981529">
    <property type="protein sequence ID" value="EDK46055.1"/>
    <property type="molecule type" value="Genomic_DNA"/>
</dbReference>
<dbReference type="RefSeq" id="XP_001524264.1">
    <property type="nucleotide sequence ID" value="XM_001524214.1"/>
</dbReference>
<dbReference type="CDD" id="cd02972">
    <property type="entry name" value="DsbA_family"/>
    <property type="match status" value="1"/>
</dbReference>